<proteinExistence type="predicted"/>
<dbReference type="PANTHER" id="PTHR43372:SF4">
    <property type="entry name" value="FATTY-ACID AMIDE HYDROLASE 2"/>
    <property type="match status" value="1"/>
</dbReference>
<dbReference type="PIRSF" id="PIRSF001221">
    <property type="entry name" value="Amidase_fungi"/>
    <property type="match status" value="1"/>
</dbReference>
<evidence type="ECO:0000256" key="1">
    <source>
        <dbReference type="PIRSR" id="PIRSR001221-1"/>
    </source>
</evidence>
<feature type="domain" description="Amidase" evidence="2">
    <location>
        <begin position="116"/>
        <end position="553"/>
    </location>
</feature>
<feature type="active site" description="Charge relay system" evidence="1">
    <location>
        <position position="253"/>
    </location>
</feature>
<protein>
    <submittedName>
        <fullName evidence="4">Fatty-acid amide hydrolase 2-B</fullName>
    </submittedName>
</protein>
<evidence type="ECO:0000313" key="3">
    <source>
        <dbReference type="Proteomes" id="UP000301870"/>
    </source>
</evidence>
<dbReference type="Pfam" id="PF01425">
    <property type="entry name" value="Amidase"/>
    <property type="match status" value="1"/>
</dbReference>
<dbReference type="AlphaFoldDB" id="A0A9J7E6F8"/>
<feature type="active site" description="Charge relay system" evidence="1">
    <location>
        <position position="178"/>
    </location>
</feature>
<feature type="active site" description="Acyl-ester intermediate" evidence="1">
    <location>
        <position position="277"/>
    </location>
</feature>
<name>A0A9J7E6F8_SPOLT</name>
<organism evidence="3 4">
    <name type="scientific">Spodoptera litura</name>
    <name type="common">Asian cotton leafworm</name>
    <dbReference type="NCBI Taxonomy" id="69820"/>
    <lineage>
        <taxon>Eukaryota</taxon>
        <taxon>Metazoa</taxon>
        <taxon>Ecdysozoa</taxon>
        <taxon>Arthropoda</taxon>
        <taxon>Hexapoda</taxon>
        <taxon>Insecta</taxon>
        <taxon>Pterygota</taxon>
        <taxon>Neoptera</taxon>
        <taxon>Endopterygota</taxon>
        <taxon>Lepidoptera</taxon>
        <taxon>Glossata</taxon>
        <taxon>Ditrysia</taxon>
        <taxon>Noctuoidea</taxon>
        <taxon>Noctuidae</taxon>
        <taxon>Amphipyrinae</taxon>
        <taxon>Spodoptera</taxon>
    </lineage>
</organism>
<gene>
    <name evidence="4" type="primary">LOC111353748</name>
</gene>
<dbReference type="KEGG" id="sliu:111353748"/>
<dbReference type="GO" id="GO:0012505">
    <property type="term" value="C:endomembrane system"/>
    <property type="evidence" value="ECO:0007669"/>
    <property type="project" value="TreeGrafter"/>
</dbReference>
<dbReference type="GeneID" id="111353748"/>
<evidence type="ECO:0000259" key="2">
    <source>
        <dbReference type="Pfam" id="PF01425"/>
    </source>
</evidence>
<dbReference type="RefSeq" id="XP_022822664.1">
    <property type="nucleotide sequence ID" value="XM_022966896.1"/>
</dbReference>
<dbReference type="InterPro" id="IPR036928">
    <property type="entry name" value="AS_sf"/>
</dbReference>
<accession>A0A9J7E6F8</accession>
<dbReference type="InterPro" id="IPR052739">
    <property type="entry name" value="FAAH2"/>
</dbReference>
<dbReference type="PANTHER" id="PTHR43372">
    <property type="entry name" value="FATTY-ACID AMIDE HYDROLASE"/>
    <property type="match status" value="1"/>
</dbReference>
<dbReference type="GO" id="GO:0016787">
    <property type="term" value="F:hydrolase activity"/>
    <property type="evidence" value="ECO:0007669"/>
    <property type="project" value="UniProtKB-KW"/>
</dbReference>
<keyword evidence="3" id="KW-1185">Reference proteome</keyword>
<dbReference type="Gene3D" id="3.90.1300.10">
    <property type="entry name" value="Amidase signature (AS) domain"/>
    <property type="match status" value="1"/>
</dbReference>
<evidence type="ECO:0000313" key="4">
    <source>
        <dbReference type="RefSeq" id="XP_022822664.1"/>
    </source>
</evidence>
<dbReference type="Proteomes" id="UP000301870">
    <property type="component" value="Chromosome 17"/>
</dbReference>
<dbReference type="SUPFAM" id="SSF75304">
    <property type="entry name" value="Amidase signature (AS) enzymes"/>
    <property type="match status" value="1"/>
</dbReference>
<reference evidence="4" key="1">
    <citation type="submission" date="2025-08" db="UniProtKB">
        <authorList>
            <consortium name="RefSeq"/>
        </authorList>
    </citation>
    <scope>IDENTIFICATION</scope>
    <source>
        <strain evidence="4">Ishihara</strain>
        <tissue evidence="4">Whole body</tissue>
    </source>
</reference>
<keyword evidence="4" id="KW-0378">Hydrolase</keyword>
<sequence>MSDTGVVAARLPSKLLTLFSNKVCIVLQRLFLRAKFINSSDINTIMCNAEVVKPLPLSLRVVHVLRLIFASIGKFVLSLYYGNEGEKIPPIYDDILKQPAIIVAKKIRNKEITSVEVVEACIRRIKDVNSALNFFVEDRFEAALKEAREADELVRSGSMSAAQLEQEKPFLGVPFTTKDCIGVKGLHQTAGVVLRKDVIADKDCDVIMLLRQNGAIILGLTNVPELCMWWETHNHIHGRTNNAYNTTRMVGGSSGGEGCCQSAAGSVFGIGSDIGGSIRMPAYFNGIFGHKPSRNIVSNEGQYPVPESDLLNSFLGIGPMTRYAVDLKPIMKVIAGHNAKKLNLDEPVDIKKLRYFYQFSTNGPLVDAVDPEIIAAMKKVTEFLKKQYKIEAQEKKIPLMRKAMAIWFANMKSKKRFGEFIMPNDSVGSILFEMVKNAFGLSGNTFIGLFTSLFDYGGAEVGSERYKHYLKLRDDLEMIFVNMLGDDGVFFFPTHPTTAPYHNEPLVRPFNFSYTAIINCLGLPSTTVPLGLSREGLPIGIQVIANHNQDRLCFAVAEELNQAFGGWVEPQKS</sequence>
<dbReference type="OrthoDB" id="6428749at2759"/>
<dbReference type="InterPro" id="IPR023631">
    <property type="entry name" value="Amidase_dom"/>
</dbReference>